<dbReference type="CDD" id="cd18692">
    <property type="entry name" value="PIN_VapC-like"/>
    <property type="match status" value="1"/>
</dbReference>
<comment type="caution">
    <text evidence="7">The sequence shown here is derived from an EMBL/GenBank/DDBJ whole genome shotgun (WGS) entry which is preliminary data.</text>
</comment>
<dbReference type="EMBL" id="QFWV02000008">
    <property type="protein sequence ID" value="RKF05773.1"/>
    <property type="molecule type" value="Genomic_DNA"/>
</dbReference>
<dbReference type="HAMAP" id="MF_00265">
    <property type="entry name" value="VapC_Nob1"/>
    <property type="match status" value="1"/>
</dbReference>
<organism evidence="7 8">
    <name type="scientific">Oceaniradius stylonematis</name>
    <dbReference type="NCBI Taxonomy" id="2184161"/>
    <lineage>
        <taxon>Bacteria</taxon>
        <taxon>Pseudomonadati</taxon>
        <taxon>Pseudomonadota</taxon>
        <taxon>Alphaproteobacteria</taxon>
        <taxon>Hyphomicrobiales</taxon>
        <taxon>Ahrensiaceae</taxon>
        <taxon>Oceaniradius</taxon>
    </lineage>
</organism>
<name>A0A3A8AIX2_9HYPH</name>
<dbReference type="InterPro" id="IPR022907">
    <property type="entry name" value="VapC_family"/>
</dbReference>
<dbReference type="RefSeq" id="WP_109766399.1">
    <property type="nucleotide sequence ID" value="NZ_JASHJQ010000010.1"/>
</dbReference>
<keyword evidence="1 5" id="KW-1277">Toxin-antitoxin system</keyword>
<evidence type="ECO:0000256" key="4">
    <source>
        <dbReference type="ARBA" id="ARBA00022801"/>
    </source>
</evidence>
<evidence type="ECO:0000259" key="6">
    <source>
        <dbReference type="Pfam" id="PF01850"/>
    </source>
</evidence>
<protein>
    <recommendedName>
        <fullName evidence="5">Ribonuclease VapC</fullName>
        <shortName evidence="5">RNase VapC</shortName>
        <ecNumber evidence="5">3.1.-.-</ecNumber>
    </recommendedName>
    <alternativeName>
        <fullName evidence="5">Toxin VapC</fullName>
    </alternativeName>
</protein>
<dbReference type="EC" id="3.1.-.-" evidence="5"/>
<proteinExistence type="inferred from homology"/>
<dbReference type="PANTHER" id="PTHR38826:SF5">
    <property type="entry name" value="RIBONUCLEASE VAPC13"/>
    <property type="match status" value="1"/>
</dbReference>
<evidence type="ECO:0000256" key="3">
    <source>
        <dbReference type="ARBA" id="ARBA00022723"/>
    </source>
</evidence>
<dbReference type="GO" id="GO:0000287">
    <property type="term" value="F:magnesium ion binding"/>
    <property type="evidence" value="ECO:0007669"/>
    <property type="project" value="UniProtKB-UniRule"/>
</dbReference>
<reference evidence="7 8" key="1">
    <citation type="journal article" date="2018" name="Int. J. Syst. Bacteriol.">
        <title>Oceaniradius stylonemae gen. nov., sp. nov., isolated from a red alga, Stylonema cornu-cervi.</title>
        <authorList>
            <person name="Jeong S."/>
        </authorList>
    </citation>
    <scope>NUCLEOTIDE SEQUENCE [LARGE SCALE GENOMIC DNA]</scope>
    <source>
        <strain evidence="7 8">StC1</strain>
    </source>
</reference>
<dbReference type="Pfam" id="PF01850">
    <property type="entry name" value="PIN"/>
    <property type="match status" value="1"/>
</dbReference>
<evidence type="ECO:0000313" key="8">
    <source>
        <dbReference type="Proteomes" id="UP000246132"/>
    </source>
</evidence>
<dbReference type="GO" id="GO:0090729">
    <property type="term" value="F:toxin activity"/>
    <property type="evidence" value="ECO:0007669"/>
    <property type="project" value="UniProtKB-KW"/>
</dbReference>
<evidence type="ECO:0000256" key="2">
    <source>
        <dbReference type="ARBA" id="ARBA00022722"/>
    </source>
</evidence>
<keyword evidence="3 5" id="KW-0479">Metal-binding</keyword>
<dbReference type="Gene3D" id="3.40.50.1010">
    <property type="entry name" value="5'-nuclease"/>
    <property type="match status" value="1"/>
</dbReference>
<dbReference type="GO" id="GO:0016787">
    <property type="term" value="F:hydrolase activity"/>
    <property type="evidence" value="ECO:0007669"/>
    <property type="project" value="UniProtKB-KW"/>
</dbReference>
<dbReference type="InterPro" id="IPR002716">
    <property type="entry name" value="PIN_dom"/>
</dbReference>
<accession>A0A3A8AIX2</accession>
<gene>
    <name evidence="5" type="primary">vapC</name>
    <name evidence="7" type="ORF">DEM25_014370</name>
</gene>
<evidence type="ECO:0000256" key="5">
    <source>
        <dbReference type="HAMAP-Rule" id="MF_00265"/>
    </source>
</evidence>
<dbReference type="GO" id="GO:0004540">
    <property type="term" value="F:RNA nuclease activity"/>
    <property type="evidence" value="ECO:0007669"/>
    <property type="project" value="InterPro"/>
</dbReference>
<keyword evidence="8" id="KW-1185">Reference proteome</keyword>
<dbReference type="Proteomes" id="UP000246132">
    <property type="component" value="Unassembled WGS sequence"/>
</dbReference>
<feature type="binding site" evidence="5">
    <location>
        <position position="100"/>
    </location>
    <ligand>
        <name>Mg(2+)</name>
        <dbReference type="ChEBI" id="CHEBI:18420"/>
    </ligand>
</feature>
<evidence type="ECO:0000313" key="7">
    <source>
        <dbReference type="EMBL" id="RKF05773.1"/>
    </source>
</evidence>
<feature type="binding site" evidence="5">
    <location>
        <position position="6"/>
    </location>
    <ligand>
        <name>Mg(2+)</name>
        <dbReference type="ChEBI" id="CHEBI:18420"/>
    </ligand>
</feature>
<feature type="domain" description="PIN" evidence="6">
    <location>
        <begin position="4"/>
        <end position="124"/>
    </location>
</feature>
<keyword evidence="4 5" id="KW-0378">Hydrolase</keyword>
<dbReference type="InterPro" id="IPR029060">
    <property type="entry name" value="PIN-like_dom_sf"/>
</dbReference>
<dbReference type="SUPFAM" id="SSF88723">
    <property type="entry name" value="PIN domain-like"/>
    <property type="match status" value="1"/>
</dbReference>
<keyword evidence="5" id="KW-0460">Magnesium</keyword>
<dbReference type="OrthoDB" id="163436at2"/>
<evidence type="ECO:0000256" key="1">
    <source>
        <dbReference type="ARBA" id="ARBA00022649"/>
    </source>
</evidence>
<dbReference type="AlphaFoldDB" id="A0A3A8AIX2"/>
<comment type="cofactor">
    <cofactor evidence="5">
        <name>Mg(2+)</name>
        <dbReference type="ChEBI" id="CHEBI:18420"/>
    </cofactor>
</comment>
<comment type="function">
    <text evidence="5">Toxic component of a toxin-antitoxin (TA) system. An RNase.</text>
</comment>
<comment type="similarity">
    <text evidence="5">Belongs to the PINc/VapC protein family.</text>
</comment>
<dbReference type="InterPro" id="IPR052106">
    <property type="entry name" value="PINc/VapC_TA"/>
</dbReference>
<keyword evidence="2 5" id="KW-0540">Nuclease</keyword>
<keyword evidence="5" id="KW-0800">Toxin</keyword>
<sequence length="136" mass="15354">MPAFVDTNVLIYAIVGEEHERAKRHIARDMLRRDDLVLSYQVLTEFCHQATRRNRSGALTPERASQYVRAFSRFHIVPGTTDLVLTGLELRRTTNYSMWDCMIIAAAKAGGCDTLLSEDMDHKRNVAGVTVVNPFA</sequence>
<dbReference type="PANTHER" id="PTHR38826">
    <property type="entry name" value="RIBONUCLEASE VAPC13"/>
    <property type="match status" value="1"/>
</dbReference>